<evidence type="ECO:0000256" key="1">
    <source>
        <dbReference type="PROSITE-ProRule" id="PRU00221"/>
    </source>
</evidence>
<dbReference type="AlphaFoldDB" id="A0A7J0EM42"/>
<keyword evidence="1" id="KW-0853">WD repeat</keyword>
<dbReference type="PANTHER" id="PTHR13950">
    <property type="entry name" value="RABCONNECTIN-RELATED"/>
    <property type="match status" value="1"/>
</dbReference>
<organism evidence="2 3">
    <name type="scientific">Actinidia rufa</name>
    <dbReference type="NCBI Taxonomy" id="165716"/>
    <lineage>
        <taxon>Eukaryota</taxon>
        <taxon>Viridiplantae</taxon>
        <taxon>Streptophyta</taxon>
        <taxon>Embryophyta</taxon>
        <taxon>Tracheophyta</taxon>
        <taxon>Spermatophyta</taxon>
        <taxon>Magnoliopsida</taxon>
        <taxon>eudicotyledons</taxon>
        <taxon>Gunneridae</taxon>
        <taxon>Pentapetalae</taxon>
        <taxon>asterids</taxon>
        <taxon>Ericales</taxon>
        <taxon>Actinidiaceae</taxon>
        <taxon>Actinidia</taxon>
    </lineage>
</organism>
<dbReference type="GO" id="GO:0007035">
    <property type="term" value="P:vacuolar acidification"/>
    <property type="evidence" value="ECO:0007669"/>
    <property type="project" value="TreeGrafter"/>
</dbReference>
<evidence type="ECO:0000313" key="3">
    <source>
        <dbReference type="Proteomes" id="UP000585474"/>
    </source>
</evidence>
<name>A0A7J0EM42_9ERIC</name>
<keyword evidence="3" id="KW-1185">Reference proteome</keyword>
<sequence length="444" mass="49154">MGLIISSQLFEEMEKSHETPIYGASRQLTIDAVIQMLARFKDSAENCAMCACIVSCGTWLCDSVVNALRVVDSWMDIGYDELWLGNKEKEKESRHIELIYFGSILRWKLRSAFQYKLMVGLAYFEPKFSDSSRLINMLAISQSVPPIAMLLEKTDDVFQLLGSFTFEDGRPHIDYSNYFWAEVDWPPNGWVGSQSTPVPTCVSPGVGLGSKKGEHLGLGGATIGPCSLARPGKDLIGGGAFRIPGYAGMGAADLGWGIQEEFEEFVDLFATVENINTWSDEATSTYGVLFAANVPPPYALASISAAQFDHCGHRFTTAALDGMLPMLLLAVQSLLWLGIAPMALMWLHGLHLLHPQRLELPSCVMNVSTSLGDQNQDEMMWYIPKAHLGSFTKISSIPNSCLFLTRSKDGDVKIWDAKTTKSVFLWPNLHKRHTFMQPSSRGFG</sequence>
<evidence type="ECO:0000313" key="2">
    <source>
        <dbReference type="EMBL" id="GFY87538.1"/>
    </source>
</evidence>
<proteinExistence type="predicted"/>
<dbReference type="PROSITE" id="PS50082">
    <property type="entry name" value="WD_REPEATS_2"/>
    <property type="match status" value="1"/>
</dbReference>
<comment type="caution">
    <text evidence="2">The sequence shown here is derived from an EMBL/GenBank/DDBJ whole genome shotgun (WGS) entry which is preliminary data.</text>
</comment>
<accession>A0A7J0EM42</accession>
<dbReference type="InterPro" id="IPR052208">
    <property type="entry name" value="DmX-like/RAVE_component"/>
</dbReference>
<dbReference type="EMBL" id="BJWL01000005">
    <property type="protein sequence ID" value="GFY87538.1"/>
    <property type="molecule type" value="Genomic_DNA"/>
</dbReference>
<dbReference type="Proteomes" id="UP000585474">
    <property type="component" value="Unassembled WGS sequence"/>
</dbReference>
<dbReference type="InterPro" id="IPR001680">
    <property type="entry name" value="WD40_rpt"/>
</dbReference>
<dbReference type="GO" id="GO:0043291">
    <property type="term" value="C:RAVE complex"/>
    <property type="evidence" value="ECO:0007669"/>
    <property type="project" value="TreeGrafter"/>
</dbReference>
<feature type="repeat" description="WD" evidence="1">
    <location>
        <begin position="384"/>
        <end position="425"/>
    </location>
</feature>
<gene>
    <name evidence="2" type="ORF">Acr_05g0011770</name>
</gene>
<protein>
    <submittedName>
        <fullName evidence="2">Transducin family protein</fullName>
    </submittedName>
</protein>
<dbReference type="SUPFAM" id="SSF50978">
    <property type="entry name" value="WD40 repeat-like"/>
    <property type="match status" value="1"/>
</dbReference>
<dbReference type="PANTHER" id="PTHR13950:SF9">
    <property type="entry name" value="RABCONNECTIN-3A"/>
    <property type="match status" value="1"/>
</dbReference>
<reference evidence="2 3" key="1">
    <citation type="submission" date="2019-07" db="EMBL/GenBank/DDBJ databases">
        <title>De Novo Assembly of kiwifruit Actinidia rufa.</title>
        <authorList>
            <person name="Sugita-Konishi S."/>
            <person name="Sato K."/>
            <person name="Mori E."/>
            <person name="Abe Y."/>
            <person name="Kisaki G."/>
            <person name="Hamano K."/>
            <person name="Suezawa K."/>
            <person name="Otani M."/>
            <person name="Fukuda T."/>
            <person name="Manabe T."/>
            <person name="Gomi K."/>
            <person name="Tabuchi M."/>
            <person name="Akimitsu K."/>
            <person name="Kataoka I."/>
        </authorList>
    </citation>
    <scope>NUCLEOTIDE SEQUENCE [LARGE SCALE GENOMIC DNA]</scope>
    <source>
        <strain evidence="3">cv. Fuchu</strain>
    </source>
</reference>
<dbReference type="InterPro" id="IPR036322">
    <property type="entry name" value="WD40_repeat_dom_sf"/>
</dbReference>
<dbReference type="OrthoDB" id="1728569at2759"/>